<evidence type="ECO:0000313" key="1">
    <source>
        <dbReference type="EMBL" id="CAK1551803.1"/>
    </source>
</evidence>
<dbReference type="Proteomes" id="UP001497472">
    <property type="component" value="Unassembled WGS sequence"/>
</dbReference>
<sequence>MHNSFKERSAERARRKRTYSINSLPYFSIRELSKRSDTLILLARIRRAPKLVFYIQSIQSLMLFVCDITGMPPMFTDAPNHIGFANFCLRTLFHFAGCYLRLNTPLFPVHFRTPRALPDIAFKVAPHASALQIAALTDSQQNIIARFALHSQEMQPS</sequence>
<comment type="caution">
    <text evidence="1">The sequence shown here is derived from an EMBL/GenBank/DDBJ whole genome shotgun (WGS) entry which is preliminary data.</text>
</comment>
<dbReference type="EMBL" id="CAVLEF010000132">
    <property type="protein sequence ID" value="CAK1551803.1"/>
    <property type="molecule type" value="Genomic_DNA"/>
</dbReference>
<accession>A0AAV1JQM9</accession>
<protein>
    <submittedName>
        <fullName evidence="1">Uncharacterized protein</fullName>
    </submittedName>
</protein>
<proteinExistence type="predicted"/>
<evidence type="ECO:0000313" key="2">
    <source>
        <dbReference type="Proteomes" id="UP001497472"/>
    </source>
</evidence>
<organism evidence="1 2">
    <name type="scientific">Leptosia nina</name>
    <dbReference type="NCBI Taxonomy" id="320188"/>
    <lineage>
        <taxon>Eukaryota</taxon>
        <taxon>Metazoa</taxon>
        <taxon>Ecdysozoa</taxon>
        <taxon>Arthropoda</taxon>
        <taxon>Hexapoda</taxon>
        <taxon>Insecta</taxon>
        <taxon>Pterygota</taxon>
        <taxon>Neoptera</taxon>
        <taxon>Endopterygota</taxon>
        <taxon>Lepidoptera</taxon>
        <taxon>Glossata</taxon>
        <taxon>Ditrysia</taxon>
        <taxon>Papilionoidea</taxon>
        <taxon>Pieridae</taxon>
        <taxon>Pierinae</taxon>
        <taxon>Leptosia</taxon>
    </lineage>
</organism>
<name>A0AAV1JQM9_9NEOP</name>
<dbReference type="AlphaFoldDB" id="A0AAV1JQM9"/>
<keyword evidence="2" id="KW-1185">Reference proteome</keyword>
<gene>
    <name evidence="1" type="ORF">LNINA_LOCUS10911</name>
</gene>
<reference evidence="1 2" key="1">
    <citation type="submission" date="2023-11" db="EMBL/GenBank/DDBJ databases">
        <authorList>
            <person name="Okamura Y."/>
        </authorList>
    </citation>
    <scope>NUCLEOTIDE SEQUENCE [LARGE SCALE GENOMIC DNA]</scope>
</reference>